<evidence type="ECO:0000256" key="6">
    <source>
        <dbReference type="ARBA" id="ARBA00026066"/>
    </source>
</evidence>
<evidence type="ECO:0000256" key="4">
    <source>
        <dbReference type="ARBA" id="ARBA00013858"/>
    </source>
</evidence>
<reference evidence="12 13" key="1">
    <citation type="submission" date="2018-10" db="EMBL/GenBank/DDBJ databases">
        <title>Genomic Encyclopedia of Type Strains, Phase IV (KMG-IV): sequencing the most valuable type-strain genomes for metagenomic binning, comparative biology and taxonomic classification.</title>
        <authorList>
            <person name="Goeker M."/>
        </authorList>
    </citation>
    <scope>NUCLEOTIDE SEQUENCE [LARGE SCALE GENOMIC DNA]</scope>
    <source>
        <strain evidence="12 13">DSM 23229</strain>
    </source>
</reference>
<comment type="pathway">
    <text evidence="1">Cofactor biosynthesis; molybdopterin biosynthesis.</text>
</comment>
<evidence type="ECO:0000256" key="5">
    <source>
        <dbReference type="ARBA" id="ARBA00023150"/>
    </source>
</evidence>
<dbReference type="Pfam" id="PF02391">
    <property type="entry name" value="MoaE"/>
    <property type="match status" value="1"/>
</dbReference>
<gene>
    <name evidence="12" type="ORF">C7446_0971</name>
</gene>
<evidence type="ECO:0000256" key="1">
    <source>
        <dbReference type="ARBA" id="ARBA00005046"/>
    </source>
</evidence>
<evidence type="ECO:0000256" key="3">
    <source>
        <dbReference type="ARBA" id="ARBA00011950"/>
    </source>
</evidence>
<dbReference type="Gene3D" id="3.90.1170.40">
    <property type="entry name" value="Molybdopterin biosynthesis MoaE subunit"/>
    <property type="match status" value="1"/>
</dbReference>
<accession>A0A420WY01</accession>
<protein>
    <recommendedName>
        <fullName evidence="4">Molybdopterin synthase catalytic subunit</fullName>
        <ecNumber evidence="3">2.8.1.12</ecNumber>
    </recommendedName>
    <alternativeName>
        <fullName evidence="9">MPT synthase subunit 2</fullName>
    </alternativeName>
    <alternativeName>
        <fullName evidence="7">Molybdenum cofactor biosynthesis protein E</fullName>
    </alternativeName>
    <alternativeName>
        <fullName evidence="8">Molybdopterin-converting factor large subunit</fullName>
    </alternativeName>
    <alternativeName>
        <fullName evidence="10">Molybdopterin-converting factor subunit 2</fullName>
    </alternativeName>
</protein>
<evidence type="ECO:0000256" key="2">
    <source>
        <dbReference type="ARBA" id="ARBA00005426"/>
    </source>
</evidence>
<keyword evidence="5" id="KW-0501">Molybdenum cofactor biosynthesis</keyword>
<evidence type="ECO:0000256" key="11">
    <source>
        <dbReference type="ARBA" id="ARBA00049878"/>
    </source>
</evidence>
<comment type="caution">
    <text evidence="12">The sequence shown here is derived from an EMBL/GenBank/DDBJ whole genome shotgun (WGS) entry which is preliminary data.</text>
</comment>
<comment type="subunit">
    <text evidence="6">Heterotetramer of 2 MoaD subunits and 2 MoaE subunits. Also stable as homodimer. The enzyme changes between these two forms during catalysis.</text>
</comment>
<name>A0A420WY01_9GAMM</name>
<dbReference type="InterPro" id="IPR003448">
    <property type="entry name" value="Mopterin_biosynth_MoaE"/>
</dbReference>
<dbReference type="UniPathway" id="UPA00344"/>
<dbReference type="GO" id="GO:0006777">
    <property type="term" value="P:Mo-molybdopterin cofactor biosynthetic process"/>
    <property type="evidence" value="ECO:0007669"/>
    <property type="project" value="UniProtKB-KW"/>
</dbReference>
<evidence type="ECO:0000313" key="12">
    <source>
        <dbReference type="EMBL" id="RKR06035.1"/>
    </source>
</evidence>
<keyword evidence="13" id="KW-1185">Reference proteome</keyword>
<dbReference type="GO" id="GO:0030366">
    <property type="term" value="F:molybdopterin synthase activity"/>
    <property type="evidence" value="ECO:0007669"/>
    <property type="project" value="UniProtKB-EC"/>
</dbReference>
<evidence type="ECO:0000256" key="10">
    <source>
        <dbReference type="ARBA" id="ARBA00032474"/>
    </source>
</evidence>
<dbReference type="SUPFAM" id="SSF54690">
    <property type="entry name" value="Molybdopterin synthase subunit MoaE"/>
    <property type="match status" value="1"/>
</dbReference>
<evidence type="ECO:0000256" key="8">
    <source>
        <dbReference type="ARBA" id="ARBA00030407"/>
    </source>
</evidence>
<evidence type="ECO:0000256" key="7">
    <source>
        <dbReference type="ARBA" id="ARBA00029745"/>
    </source>
</evidence>
<evidence type="ECO:0000256" key="9">
    <source>
        <dbReference type="ARBA" id="ARBA00030781"/>
    </source>
</evidence>
<dbReference type="RefSeq" id="WP_121171875.1">
    <property type="nucleotide sequence ID" value="NZ_RBIN01000003.1"/>
</dbReference>
<dbReference type="OrthoDB" id="9803224at2"/>
<dbReference type="EC" id="2.8.1.12" evidence="3"/>
<organism evidence="12 13">
    <name type="scientific">Kushneria sinocarnis</name>
    <dbReference type="NCBI Taxonomy" id="595502"/>
    <lineage>
        <taxon>Bacteria</taxon>
        <taxon>Pseudomonadati</taxon>
        <taxon>Pseudomonadota</taxon>
        <taxon>Gammaproteobacteria</taxon>
        <taxon>Oceanospirillales</taxon>
        <taxon>Halomonadaceae</taxon>
        <taxon>Kushneria</taxon>
    </lineage>
</organism>
<sequence length="158" mass="17886">MNFSVTVQQESFDIGQLQQQLTGERTDIGAIAAFTGRVRDFSERPDILAMTLEHYPGMTESSLRAVLAEACERWSISAGCIVHRVGRLQPGDDIVAVVIASAHRQAAFEACAYSMDHLKTRAPFWKKEHTRSGDYWVSERASDNEALQRWRSDERIDR</sequence>
<dbReference type="EMBL" id="RBIN01000003">
    <property type="protein sequence ID" value="RKR06035.1"/>
    <property type="molecule type" value="Genomic_DNA"/>
</dbReference>
<evidence type="ECO:0000313" key="13">
    <source>
        <dbReference type="Proteomes" id="UP000281975"/>
    </source>
</evidence>
<dbReference type="PANTHER" id="PTHR23404">
    <property type="entry name" value="MOLYBDOPTERIN SYNTHASE RELATED"/>
    <property type="match status" value="1"/>
</dbReference>
<dbReference type="CDD" id="cd00756">
    <property type="entry name" value="MoaE"/>
    <property type="match status" value="1"/>
</dbReference>
<comment type="similarity">
    <text evidence="2">Belongs to the MoaE family.</text>
</comment>
<comment type="catalytic activity">
    <reaction evidence="11">
        <text>2 [molybdopterin-synthase sulfur-carrier protein]-C-terminal-Gly-aminoethanethioate + cyclic pyranopterin phosphate + H2O = molybdopterin + 2 [molybdopterin-synthase sulfur-carrier protein]-C-terminal Gly-Gly + 2 H(+)</text>
        <dbReference type="Rhea" id="RHEA:26333"/>
        <dbReference type="Rhea" id="RHEA-COMP:12202"/>
        <dbReference type="Rhea" id="RHEA-COMP:19907"/>
        <dbReference type="ChEBI" id="CHEBI:15377"/>
        <dbReference type="ChEBI" id="CHEBI:15378"/>
        <dbReference type="ChEBI" id="CHEBI:58698"/>
        <dbReference type="ChEBI" id="CHEBI:59648"/>
        <dbReference type="ChEBI" id="CHEBI:90778"/>
        <dbReference type="ChEBI" id="CHEBI:232372"/>
        <dbReference type="EC" id="2.8.1.12"/>
    </reaction>
</comment>
<dbReference type="AlphaFoldDB" id="A0A420WY01"/>
<dbReference type="InterPro" id="IPR036563">
    <property type="entry name" value="MoaE_sf"/>
</dbReference>
<proteinExistence type="inferred from homology"/>
<dbReference type="Proteomes" id="UP000281975">
    <property type="component" value="Unassembled WGS sequence"/>
</dbReference>